<evidence type="ECO:0000313" key="5">
    <source>
        <dbReference type="EMBL" id="TNJ27546.1"/>
    </source>
</evidence>
<accession>A0A4Z1SP20</accession>
<dbReference type="GO" id="GO:0006261">
    <property type="term" value="P:DNA-templated DNA replication"/>
    <property type="evidence" value="ECO:0007669"/>
    <property type="project" value="InterPro"/>
</dbReference>
<evidence type="ECO:0000256" key="2">
    <source>
        <dbReference type="ARBA" id="ARBA00022705"/>
    </source>
</evidence>
<dbReference type="Pfam" id="PF05916">
    <property type="entry name" value="Sld5"/>
    <property type="match status" value="1"/>
</dbReference>
<comment type="caution">
    <text evidence="5">The sequence shown here is derived from an EMBL/GenBank/DDBJ whole genome shotgun (WGS) entry which is preliminary data.</text>
</comment>
<dbReference type="SUPFAM" id="SSF158573">
    <property type="entry name" value="GINS helical bundle-like"/>
    <property type="match status" value="1"/>
</dbReference>
<dbReference type="AlphaFoldDB" id="A0A4Z1SP20"/>
<feature type="domain" description="GINS subunit" evidence="4">
    <location>
        <begin position="34"/>
        <end position="112"/>
    </location>
</feature>
<evidence type="ECO:0000256" key="1">
    <source>
        <dbReference type="ARBA" id="ARBA00004123"/>
    </source>
</evidence>
<dbReference type="GO" id="GO:0000727">
    <property type="term" value="P:double-strand break repair via break-induced replication"/>
    <property type="evidence" value="ECO:0007669"/>
    <property type="project" value="TreeGrafter"/>
</dbReference>
<dbReference type="Proteomes" id="UP000315496">
    <property type="component" value="Chromosome 3"/>
</dbReference>
<sequence length="213" mass="24712">MSTTQLDTLNRRLANERYSPILLPYHEVPKDLQSYLKDLQEDEKSENNGTVRDAMSLLGHRINYLIEEYHRHRLRKISDHPFLYTREEMLHLLTTSELVYARGLKDLLLQTLQRGYMDRLKAKLPTETVIPIGTEHVNFDPIVILDEKLDETTGSLVESLLHKMVVVTALMNVETTGPGERTLTLKPNETYILPFALIYEHVRMEQVLLRCSA</sequence>
<dbReference type="InterPro" id="IPR036224">
    <property type="entry name" value="GINS_bundle-like_dom_sf"/>
</dbReference>
<comment type="subcellular location">
    <subcellularLocation>
        <location evidence="1">Nucleus</location>
    </subcellularLocation>
</comment>
<dbReference type="OrthoDB" id="338231at2759"/>
<dbReference type="EMBL" id="VDLU01000003">
    <property type="protein sequence ID" value="TNJ27546.1"/>
    <property type="molecule type" value="Genomic_DNA"/>
</dbReference>
<proteinExistence type="predicted"/>
<evidence type="ECO:0000259" key="4">
    <source>
        <dbReference type="Pfam" id="PF05916"/>
    </source>
</evidence>
<dbReference type="InterPro" id="IPR008591">
    <property type="entry name" value="GINS_Sld5"/>
</dbReference>
<dbReference type="PANTHER" id="PTHR21206:SF0">
    <property type="entry name" value="DNA REPLICATION COMPLEX GINS PROTEIN SLD5"/>
    <property type="match status" value="1"/>
</dbReference>
<keyword evidence="2" id="KW-0235">DNA replication</keyword>
<evidence type="ECO:0000256" key="3">
    <source>
        <dbReference type="ARBA" id="ARBA00023242"/>
    </source>
</evidence>
<protein>
    <recommendedName>
        <fullName evidence="4">GINS subunit domain-containing protein</fullName>
    </recommendedName>
</protein>
<dbReference type="PANTHER" id="PTHR21206">
    <property type="entry name" value="SLD5 PROTEIN"/>
    <property type="match status" value="1"/>
</dbReference>
<organism evidence="5 6">
    <name type="scientific">Giardia muris</name>
    <dbReference type="NCBI Taxonomy" id="5742"/>
    <lineage>
        <taxon>Eukaryota</taxon>
        <taxon>Metamonada</taxon>
        <taxon>Diplomonadida</taxon>
        <taxon>Hexamitidae</taxon>
        <taxon>Giardiinae</taxon>
        <taxon>Giardia</taxon>
    </lineage>
</organism>
<reference evidence="5 6" key="1">
    <citation type="submission" date="2019-05" db="EMBL/GenBank/DDBJ databases">
        <title>The compact genome of Giardia muris reveals important steps in the evolution of intestinal protozoan parasites.</title>
        <authorList>
            <person name="Xu F."/>
            <person name="Jimenez-Gonzalez A."/>
            <person name="Einarsson E."/>
            <person name="Astvaldsson A."/>
            <person name="Peirasmaki D."/>
            <person name="Eckmann L."/>
            <person name="Andersson J.O."/>
            <person name="Svard S.G."/>
            <person name="Jerlstrom-Hultqvist J."/>
        </authorList>
    </citation>
    <scope>NUCLEOTIDE SEQUENCE [LARGE SCALE GENOMIC DNA]</scope>
    <source>
        <strain evidence="5 6">Roberts-Thomson</strain>
    </source>
</reference>
<keyword evidence="6" id="KW-1185">Reference proteome</keyword>
<dbReference type="GO" id="GO:0000811">
    <property type="term" value="C:GINS complex"/>
    <property type="evidence" value="ECO:0007669"/>
    <property type="project" value="TreeGrafter"/>
</dbReference>
<name>A0A4Z1SP20_GIAMU</name>
<evidence type="ECO:0000313" key="6">
    <source>
        <dbReference type="Proteomes" id="UP000315496"/>
    </source>
</evidence>
<dbReference type="InterPro" id="IPR021151">
    <property type="entry name" value="GINS_A"/>
</dbReference>
<dbReference type="VEuPathDB" id="GiardiaDB:GMRT_10850"/>
<keyword evidence="3" id="KW-0539">Nucleus</keyword>
<gene>
    <name evidence="5" type="ORF">GMRT_10850</name>
</gene>
<dbReference type="Gene3D" id="1.20.58.1030">
    <property type="match status" value="1"/>
</dbReference>